<keyword evidence="3" id="KW-1185">Reference proteome</keyword>
<feature type="domain" description="HAT C-terminal dimerisation" evidence="1">
    <location>
        <begin position="15"/>
        <end position="94"/>
    </location>
</feature>
<dbReference type="Pfam" id="PF05699">
    <property type="entry name" value="Dimer_Tnp_hAT"/>
    <property type="match status" value="1"/>
</dbReference>
<name>A0A9Q3CK56_9BASI</name>
<dbReference type="EMBL" id="AVOT02008046">
    <property type="protein sequence ID" value="MBW0485182.1"/>
    <property type="molecule type" value="Genomic_DNA"/>
</dbReference>
<sequence length="104" mass="11894">MYPTSGQEVITLENELQQFLVEPLEPKDTNILKFWKSRHAIFATLYTMAHKYLAIPASSAPSEQVFSGGRKVLTYRRSMLSSMHFEQLACVKDWAHKLGPLYSS</sequence>
<dbReference type="GO" id="GO:0046983">
    <property type="term" value="F:protein dimerization activity"/>
    <property type="evidence" value="ECO:0007669"/>
    <property type="project" value="InterPro"/>
</dbReference>
<evidence type="ECO:0000313" key="3">
    <source>
        <dbReference type="Proteomes" id="UP000765509"/>
    </source>
</evidence>
<dbReference type="InterPro" id="IPR008906">
    <property type="entry name" value="HATC_C_dom"/>
</dbReference>
<dbReference type="SUPFAM" id="SSF53098">
    <property type="entry name" value="Ribonuclease H-like"/>
    <property type="match status" value="1"/>
</dbReference>
<dbReference type="OrthoDB" id="2790258at2759"/>
<reference evidence="2" key="1">
    <citation type="submission" date="2021-03" db="EMBL/GenBank/DDBJ databases">
        <title>Draft genome sequence of rust myrtle Austropuccinia psidii MF-1, a brazilian biotype.</title>
        <authorList>
            <person name="Quecine M.C."/>
            <person name="Pachon D.M.R."/>
            <person name="Bonatelli M.L."/>
            <person name="Correr F.H."/>
            <person name="Franceschini L.M."/>
            <person name="Leite T.F."/>
            <person name="Margarido G.R.A."/>
            <person name="Almeida C.A."/>
            <person name="Ferrarezi J.A."/>
            <person name="Labate C.A."/>
        </authorList>
    </citation>
    <scope>NUCLEOTIDE SEQUENCE</scope>
    <source>
        <strain evidence="2">MF-1</strain>
    </source>
</reference>
<organism evidence="2 3">
    <name type="scientific">Austropuccinia psidii MF-1</name>
    <dbReference type="NCBI Taxonomy" id="1389203"/>
    <lineage>
        <taxon>Eukaryota</taxon>
        <taxon>Fungi</taxon>
        <taxon>Dikarya</taxon>
        <taxon>Basidiomycota</taxon>
        <taxon>Pucciniomycotina</taxon>
        <taxon>Pucciniomycetes</taxon>
        <taxon>Pucciniales</taxon>
        <taxon>Sphaerophragmiaceae</taxon>
        <taxon>Austropuccinia</taxon>
    </lineage>
</organism>
<evidence type="ECO:0000259" key="1">
    <source>
        <dbReference type="Pfam" id="PF05699"/>
    </source>
</evidence>
<comment type="caution">
    <text evidence="2">The sequence shown here is derived from an EMBL/GenBank/DDBJ whole genome shotgun (WGS) entry which is preliminary data.</text>
</comment>
<proteinExistence type="predicted"/>
<dbReference type="InterPro" id="IPR012337">
    <property type="entry name" value="RNaseH-like_sf"/>
</dbReference>
<gene>
    <name evidence="2" type="ORF">O181_024897</name>
</gene>
<dbReference type="PANTHER" id="PTHR47611:SF1">
    <property type="entry name" value="CCHC-TYPE DOMAIN-CONTAINING PROTEIN"/>
    <property type="match status" value="1"/>
</dbReference>
<dbReference type="PANTHER" id="PTHR47611">
    <property type="entry name" value="HAT DIMERISATION DOMAIN, C-TERMINAL"/>
    <property type="match status" value="1"/>
</dbReference>
<evidence type="ECO:0000313" key="2">
    <source>
        <dbReference type="EMBL" id="MBW0485182.1"/>
    </source>
</evidence>
<accession>A0A9Q3CK56</accession>
<dbReference type="AlphaFoldDB" id="A0A9Q3CK56"/>
<dbReference type="Proteomes" id="UP000765509">
    <property type="component" value="Unassembled WGS sequence"/>
</dbReference>
<protein>
    <recommendedName>
        <fullName evidence="1">HAT C-terminal dimerisation domain-containing protein</fullName>
    </recommendedName>
</protein>